<dbReference type="Proteomes" id="UP000007394">
    <property type="component" value="Chromosome"/>
</dbReference>
<dbReference type="OrthoDB" id="9811959at2"/>
<evidence type="ECO:0000313" key="1">
    <source>
        <dbReference type="EMBL" id="AFH49825.1"/>
    </source>
</evidence>
<dbReference type="Pfam" id="PF05635">
    <property type="entry name" value="23S_rRNA_IVP"/>
    <property type="match status" value="1"/>
</dbReference>
<dbReference type="PANTHER" id="PTHR38471">
    <property type="entry name" value="FOUR HELIX BUNDLE PROTEIN"/>
    <property type="match status" value="1"/>
</dbReference>
<dbReference type="KEGG" id="ial:IALB_2120"/>
<gene>
    <name evidence="1" type="ordered locus">IALB_2120</name>
</gene>
<dbReference type="STRING" id="945713.IALB_2120"/>
<dbReference type="SUPFAM" id="SSF158446">
    <property type="entry name" value="IVS-encoded protein-like"/>
    <property type="match status" value="1"/>
</dbReference>
<evidence type="ECO:0000313" key="2">
    <source>
        <dbReference type="Proteomes" id="UP000007394"/>
    </source>
</evidence>
<dbReference type="eggNOG" id="ENOG5032RS6">
    <property type="taxonomic scope" value="Bacteria"/>
</dbReference>
<dbReference type="Gene3D" id="1.20.1440.60">
    <property type="entry name" value="23S rRNA-intervening sequence"/>
    <property type="match status" value="1"/>
</dbReference>
<dbReference type="PANTHER" id="PTHR38471:SF2">
    <property type="entry name" value="FOUR HELIX BUNDLE PROTEIN"/>
    <property type="match status" value="1"/>
</dbReference>
<dbReference type="NCBIfam" id="TIGR02436">
    <property type="entry name" value="four helix bundle protein"/>
    <property type="match status" value="1"/>
</dbReference>
<dbReference type="InterPro" id="IPR036583">
    <property type="entry name" value="23S_rRNA_IVS_sf"/>
</dbReference>
<keyword evidence="2" id="KW-1185">Reference proteome</keyword>
<dbReference type="EMBL" id="CP003418">
    <property type="protein sequence ID" value="AFH49825.1"/>
    <property type="molecule type" value="Genomic_DNA"/>
</dbReference>
<dbReference type="InterPro" id="IPR012657">
    <property type="entry name" value="23S_rRNA-intervening_sequence"/>
</dbReference>
<reference evidence="1 2" key="1">
    <citation type="journal article" date="2012" name="Front. Microbiol.">
        <title>Complete genome of Ignavibacterium album, a metabolically versatile, flagellated, facultative anaerobe from the phylum Chlorobi.</title>
        <authorList>
            <person name="Liu Z."/>
            <person name="Frigaard N.-U."/>
            <person name="Vogl K."/>
            <person name="Iino T."/>
            <person name="Ohkuma M."/>
            <person name="Overmann J."/>
            <person name="Bryant D.A."/>
        </authorList>
    </citation>
    <scope>NUCLEOTIDE SEQUENCE [LARGE SCALE GENOMIC DNA]</scope>
    <source>
        <strain evidence="2">DSM 19864 / JCM 16511 / NBRC 101810 / Mat9-16</strain>
    </source>
</reference>
<proteinExistence type="predicted"/>
<dbReference type="GO" id="GO:0005840">
    <property type="term" value="C:ribosome"/>
    <property type="evidence" value="ECO:0007669"/>
    <property type="project" value="UniProtKB-KW"/>
</dbReference>
<keyword evidence="1" id="KW-0689">Ribosomal protein</keyword>
<organism evidence="1 2">
    <name type="scientific">Ignavibacterium album (strain DSM 19864 / JCM 16511 / NBRC 101810 / Mat9-16)</name>
    <dbReference type="NCBI Taxonomy" id="945713"/>
    <lineage>
        <taxon>Bacteria</taxon>
        <taxon>Pseudomonadati</taxon>
        <taxon>Ignavibacteriota</taxon>
        <taxon>Ignavibacteria</taxon>
        <taxon>Ignavibacteriales</taxon>
        <taxon>Ignavibacteriaceae</taxon>
        <taxon>Ignavibacterium</taxon>
    </lineage>
</organism>
<sequence>MEKQFSHEKLIIYQKSLDFVEFVENILSRVKDKLHVYEQIDKSSTSIPLNIAEGTGKYSIKDKNKYYDIARGSASESAACLDVLLRRKRITVEENKEGKDILIEIISMLVGLVRSKSERVYEDDENYGSDFNNYQNLKD</sequence>
<keyword evidence="1" id="KW-0687">Ribonucleoprotein</keyword>
<protein>
    <submittedName>
        <fullName evidence="1">Ribosomal protein S23</fullName>
    </submittedName>
</protein>
<dbReference type="HOGENOM" id="CLU_129874_1_0_10"/>
<accession>I0ALG8</accession>
<dbReference type="RefSeq" id="WP_014560974.1">
    <property type="nucleotide sequence ID" value="NC_017464.1"/>
</dbReference>
<name>I0ALG8_IGNAJ</name>
<dbReference type="AlphaFoldDB" id="I0ALG8"/>